<accession>A0A1G6JGT8</accession>
<proteinExistence type="inferred from homology"/>
<protein>
    <submittedName>
        <fullName evidence="11">Superfamily II DNA and RNA helicase</fullName>
    </submittedName>
</protein>
<dbReference type="STRING" id="1640674.SAMN05216323_102013"/>
<dbReference type="CDD" id="cd18787">
    <property type="entry name" value="SF2_C_DEAD"/>
    <property type="match status" value="1"/>
</dbReference>
<dbReference type="Proteomes" id="UP000199452">
    <property type="component" value="Unassembled WGS sequence"/>
</dbReference>
<dbReference type="GO" id="GO:0005524">
    <property type="term" value="F:ATP binding"/>
    <property type="evidence" value="ECO:0007669"/>
    <property type="project" value="UniProtKB-KW"/>
</dbReference>
<dbReference type="InterPro" id="IPR014001">
    <property type="entry name" value="Helicase_ATP-bd"/>
</dbReference>
<comment type="similarity">
    <text evidence="5 7">Belongs to the DEAD box helicase family.</text>
</comment>
<dbReference type="Gene3D" id="3.40.50.300">
    <property type="entry name" value="P-loop containing nucleotide triphosphate hydrolases"/>
    <property type="match status" value="2"/>
</dbReference>
<dbReference type="Pfam" id="PF00271">
    <property type="entry name" value="Helicase_C"/>
    <property type="match status" value="1"/>
</dbReference>
<keyword evidence="12" id="KW-1185">Reference proteome</keyword>
<dbReference type="EMBL" id="FMYP01000020">
    <property type="protein sequence ID" value="SDC17858.1"/>
    <property type="molecule type" value="Genomic_DNA"/>
</dbReference>
<dbReference type="PROSITE" id="PS00039">
    <property type="entry name" value="DEAD_ATP_HELICASE"/>
    <property type="match status" value="1"/>
</dbReference>
<evidence type="ECO:0000256" key="1">
    <source>
        <dbReference type="ARBA" id="ARBA00022741"/>
    </source>
</evidence>
<sequence length="379" mass="42258">MAEKFSDFGFAAEVQSALDSVGFEQPTPIQQQAIPVIMEGKDLIACAQTGTGKTAAFVLPILDKLVKRTGESKGVNTLILVPTRELAVQIDMQLEGFSYFCPVSSLSVYGGGDGSVWEQQRTGLSTGADIVVATPGRMMAHMAFPYVNFEHLEHLILDEADRMLDMGFYEDIMAVVKQLPVKRQTLLFSATMPDKIRKLAKKILIKPEEINISVSKPSENVLQACYLVEDMKKPSLVKRLLANREAIKSVIIFCSTKSKVKLLERELRGLGMSAKGIHSDLEQNEREEVLRLFRSRSYQVLVATDIISRGIDIDQIDLVVNYDVPHDSEDYVHRIGRTARAEADGVAITFVTKLEQRNFKKIESFLGHPIYQIPLPADL</sequence>
<keyword evidence="2 7" id="KW-0378">Hydrolase</keyword>
<evidence type="ECO:0000256" key="2">
    <source>
        <dbReference type="ARBA" id="ARBA00022801"/>
    </source>
</evidence>
<evidence type="ECO:0000256" key="6">
    <source>
        <dbReference type="PROSITE-ProRule" id="PRU00552"/>
    </source>
</evidence>
<keyword evidence="1 7" id="KW-0547">Nucleotide-binding</keyword>
<keyword evidence="3 7" id="KW-0347">Helicase</keyword>
<dbReference type="InterPro" id="IPR014014">
    <property type="entry name" value="RNA_helicase_DEAD_Q_motif"/>
</dbReference>
<evidence type="ECO:0000259" key="9">
    <source>
        <dbReference type="PROSITE" id="PS51194"/>
    </source>
</evidence>
<dbReference type="GO" id="GO:0005829">
    <property type="term" value="C:cytosol"/>
    <property type="evidence" value="ECO:0007669"/>
    <property type="project" value="TreeGrafter"/>
</dbReference>
<dbReference type="GO" id="GO:0003724">
    <property type="term" value="F:RNA helicase activity"/>
    <property type="evidence" value="ECO:0007669"/>
    <property type="project" value="InterPro"/>
</dbReference>
<dbReference type="PROSITE" id="PS51192">
    <property type="entry name" value="HELICASE_ATP_BIND_1"/>
    <property type="match status" value="1"/>
</dbReference>
<dbReference type="SMART" id="SM00487">
    <property type="entry name" value="DEXDc"/>
    <property type="match status" value="1"/>
</dbReference>
<dbReference type="InterPro" id="IPR001650">
    <property type="entry name" value="Helicase_C-like"/>
</dbReference>
<dbReference type="PANTHER" id="PTHR47959">
    <property type="entry name" value="ATP-DEPENDENT RNA HELICASE RHLE-RELATED"/>
    <property type="match status" value="1"/>
</dbReference>
<evidence type="ECO:0000313" key="11">
    <source>
        <dbReference type="EMBL" id="SDC17858.1"/>
    </source>
</evidence>
<dbReference type="Pfam" id="PF00270">
    <property type="entry name" value="DEAD"/>
    <property type="match status" value="1"/>
</dbReference>
<dbReference type="SUPFAM" id="SSF52540">
    <property type="entry name" value="P-loop containing nucleoside triphosphate hydrolases"/>
    <property type="match status" value="1"/>
</dbReference>
<feature type="short sequence motif" description="Q motif" evidence="6">
    <location>
        <begin position="3"/>
        <end position="31"/>
    </location>
</feature>
<evidence type="ECO:0000256" key="5">
    <source>
        <dbReference type="ARBA" id="ARBA00038437"/>
    </source>
</evidence>
<organism evidence="11 12">
    <name type="scientific">Williamwhitmania taraxaci</name>
    <dbReference type="NCBI Taxonomy" id="1640674"/>
    <lineage>
        <taxon>Bacteria</taxon>
        <taxon>Pseudomonadati</taxon>
        <taxon>Bacteroidota</taxon>
        <taxon>Bacteroidia</taxon>
        <taxon>Bacteroidales</taxon>
        <taxon>Williamwhitmaniaceae</taxon>
        <taxon>Williamwhitmania</taxon>
    </lineage>
</organism>
<reference evidence="11 12" key="1">
    <citation type="submission" date="2016-09" db="EMBL/GenBank/DDBJ databases">
        <authorList>
            <person name="Capua I."/>
            <person name="De Benedictis P."/>
            <person name="Joannis T."/>
            <person name="Lombin L.H."/>
            <person name="Cattoli G."/>
        </authorList>
    </citation>
    <scope>NUCLEOTIDE SEQUENCE [LARGE SCALE GENOMIC DNA]</scope>
    <source>
        <strain evidence="11 12">A7P-90m</strain>
    </source>
</reference>
<dbReference type="InterPro" id="IPR000629">
    <property type="entry name" value="RNA-helicase_DEAD-box_CS"/>
</dbReference>
<dbReference type="SMART" id="SM00490">
    <property type="entry name" value="HELICc"/>
    <property type="match status" value="1"/>
</dbReference>
<feature type="domain" description="DEAD-box RNA helicase Q" evidence="10">
    <location>
        <begin position="3"/>
        <end position="31"/>
    </location>
</feature>
<name>A0A1G6JGT8_9BACT</name>
<dbReference type="PROSITE" id="PS51194">
    <property type="entry name" value="HELICASE_CTER"/>
    <property type="match status" value="1"/>
</dbReference>
<dbReference type="PANTHER" id="PTHR47959:SF13">
    <property type="entry name" value="ATP-DEPENDENT RNA HELICASE RHLE"/>
    <property type="match status" value="1"/>
</dbReference>
<dbReference type="AlphaFoldDB" id="A0A1G6JGT8"/>
<dbReference type="PROSITE" id="PS51195">
    <property type="entry name" value="Q_MOTIF"/>
    <property type="match status" value="1"/>
</dbReference>
<evidence type="ECO:0000259" key="8">
    <source>
        <dbReference type="PROSITE" id="PS51192"/>
    </source>
</evidence>
<keyword evidence="4 7" id="KW-0067">ATP-binding</keyword>
<dbReference type="GO" id="GO:0016787">
    <property type="term" value="F:hydrolase activity"/>
    <property type="evidence" value="ECO:0007669"/>
    <property type="project" value="UniProtKB-KW"/>
</dbReference>
<feature type="domain" description="Helicase C-terminal" evidence="9">
    <location>
        <begin position="236"/>
        <end position="379"/>
    </location>
</feature>
<dbReference type="RefSeq" id="WP_092437333.1">
    <property type="nucleotide sequence ID" value="NZ_FMYP01000020.1"/>
</dbReference>
<dbReference type="GO" id="GO:0003676">
    <property type="term" value="F:nucleic acid binding"/>
    <property type="evidence" value="ECO:0007669"/>
    <property type="project" value="InterPro"/>
</dbReference>
<dbReference type="InterPro" id="IPR044742">
    <property type="entry name" value="DEAD/DEAH_RhlB"/>
</dbReference>
<evidence type="ECO:0000256" key="7">
    <source>
        <dbReference type="RuleBase" id="RU000492"/>
    </source>
</evidence>
<evidence type="ECO:0000313" key="12">
    <source>
        <dbReference type="Proteomes" id="UP000199452"/>
    </source>
</evidence>
<dbReference type="CDD" id="cd00268">
    <property type="entry name" value="DEADc"/>
    <property type="match status" value="1"/>
</dbReference>
<dbReference type="InterPro" id="IPR027417">
    <property type="entry name" value="P-loop_NTPase"/>
</dbReference>
<evidence type="ECO:0000256" key="4">
    <source>
        <dbReference type="ARBA" id="ARBA00022840"/>
    </source>
</evidence>
<gene>
    <name evidence="11" type="ORF">SAMN05216323_102013</name>
</gene>
<dbReference type="OrthoDB" id="9785240at2"/>
<feature type="domain" description="Helicase ATP-binding" evidence="8">
    <location>
        <begin position="34"/>
        <end position="210"/>
    </location>
</feature>
<dbReference type="InterPro" id="IPR011545">
    <property type="entry name" value="DEAD/DEAH_box_helicase_dom"/>
</dbReference>
<evidence type="ECO:0000259" key="10">
    <source>
        <dbReference type="PROSITE" id="PS51195"/>
    </source>
</evidence>
<dbReference type="InterPro" id="IPR050079">
    <property type="entry name" value="DEAD_box_RNA_helicase"/>
</dbReference>
<evidence type="ECO:0000256" key="3">
    <source>
        <dbReference type="ARBA" id="ARBA00022806"/>
    </source>
</evidence>